<gene>
    <name evidence="8" type="ORF">EMPS_10725</name>
</gene>
<keyword evidence="3" id="KW-0547">Nucleotide-binding</keyword>
<feature type="region of interest" description="Disordered" evidence="6">
    <location>
        <begin position="1"/>
        <end position="79"/>
    </location>
</feature>
<dbReference type="FunFam" id="1.10.510.10:FF:000571">
    <property type="entry name" value="Maternal embryonic leucine zipper kinase"/>
    <property type="match status" value="1"/>
</dbReference>
<accession>A0A9P3HKP6</accession>
<dbReference type="SMART" id="SM00220">
    <property type="entry name" value="S_TKc"/>
    <property type="match status" value="1"/>
</dbReference>
<dbReference type="Gene3D" id="1.10.510.10">
    <property type="entry name" value="Transferase(Phosphotransferase) domain 1"/>
    <property type="match status" value="1"/>
</dbReference>
<dbReference type="GO" id="GO:0005524">
    <property type="term" value="F:ATP binding"/>
    <property type="evidence" value="ECO:0007669"/>
    <property type="project" value="UniProtKB-KW"/>
</dbReference>
<dbReference type="PANTHER" id="PTHR43895:SF150">
    <property type="entry name" value="SERINE_THREONINE-PROTEIN KINASE STK11"/>
    <property type="match status" value="1"/>
</dbReference>
<evidence type="ECO:0000259" key="7">
    <source>
        <dbReference type="PROSITE" id="PS50011"/>
    </source>
</evidence>
<protein>
    <recommendedName>
        <fullName evidence="7">Protein kinase domain-containing protein</fullName>
    </recommendedName>
</protein>
<dbReference type="CDD" id="cd14008">
    <property type="entry name" value="STKc_LKB1_CaMKK"/>
    <property type="match status" value="1"/>
</dbReference>
<feature type="compositionally biased region" description="Low complexity" evidence="6">
    <location>
        <begin position="56"/>
        <end position="71"/>
    </location>
</feature>
<dbReference type="PANTHER" id="PTHR43895">
    <property type="entry name" value="CALCIUM/CALMODULIN-DEPENDENT PROTEIN KINASE KINASE-RELATED"/>
    <property type="match status" value="1"/>
</dbReference>
<dbReference type="PROSITE" id="PS00108">
    <property type="entry name" value="PROTEIN_KINASE_ST"/>
    <property type="match status" value="1"/>
</dbReference>
<dbReference type="SUPFAM" id="SSF56112">
    <property type="entry name" value="Protein kinase-like (PK-like)"/>
    <property type="match status" value="1"/>
</dbReference>
<feature type="compositionally biased region" description="Polar residues" evidence="6">
    <location>
        <begin position="1"/>
        <end position="24"/>
    </location>
</feature>
<feature type="compositionally biased region" description="Low complexity" evidence="6">
    <location>
        <begin position="25"/>
        <end position="37"/>
    </location>
</feature>
<evidence type="ECO:0000256" key="6">
    <source>
        <dbReference type="SAM" id="MobiDB-lite"/>
    </source>
</evidence>
<evidence type="ECO:0000256" key="2">
    <source>
        <dbReference type="ARBA" id="ARBA00022679"/>
    </source>
</evidence>
<dbReference type="PROSITE" id="PS50011">
    <property type="entry name" value="PROTEIN_KINASE_DOM"/>
    <property type="match status" value="1"/>
</dbReference>
<evidence type="ECO:0000256" key="4">
    <source>
        <dbReference type="ARBA" id="ARBA00022777"/>
    </source>
</evidence>
<keyword evidence="1" id="KW-0723">Serine/threonine-protein kinase</keyword>
<keyword evidence="4" id="KW-0418">Kinase</keyword>
<dbReference type="GO" id="GO:0004674">
    <property type="term" value="F:protein serine/threonine kinase activity"/>
    <property type="evidence" value="ECO:0007669"/>
    <property type="project" value="UniProtKB-KW"/>
</dbReference>
<reference evidence="8" key="1">
    <citation type="submission" date="2021-11" db="EMBL/GenBank/DDBJ databases">
        <authorList>
            <person name="Herlambang A."/>
            <person name="Guo Y."/>
            <person name="Takashima Y."/>
            <person name="Nishizawa T."/>
        </authorList>
    </citation>
    <scope>NUCLEOTIDE SEQUENCE</scope>
    <source>
        <strain evidence="8">E1425</strain>
    </source>
</reference>
<dbReference type="Proteomes" id="UP000827284">
    <property type="component" value="Unassembled WGS sequence"/>
</dbReference>
<dbReference type="EMBL" id="BQFW01000015">
    <property type="protein sequence ID" value="GJJ78366.1"/>
    <property type="molecule type" value="Genomic_DNA"/>
</dbReference>
<sequence>MPLTDDTATVSSIESSTVLDPSTDTSSPQGTSPSISSFLPASAGPQAVRDDPLPSPSSLIVPSPTAQQQQQQDDKITPFGLFRKNMRETLDRFDLNAEERIEKERKNFRQERSKERKRILEEFDLETPILEEERVKKLEDELQLEYADLTIPFFQASIPTNSVNPDNNWGLNMRFSSSLHRATFSSATAAATHLLDRVKLLDRDKIFKNAPSPSAEQLSDVKNVTRRKVPAVGDYLMLKVRGNGTSACVYESMNSSDNKRYAIRAITIKGKQNLAEVALMKKLSHPNIIQLHDVLSTPTKFYMVLELCKCELLKDGPGDELRKPFDEAECRDIFQQLILGMEYLHEHKIVHRDIKPGNLLISYDGKLKIADFGISQMFATSQTMTINNAKGTPAFMAPESFHSNANEFEYSGRRADIWSMGVTLFRMWNGKMPFSISQVAKRPIFRARAEFKEDTPELLKALLDKMLEQDPAKRITMDQLREDPWVIDNGRQRFVKSKQENVGSNINVTEEDKKKAVQVTKSTQKIVPPEGEADVDMSASWSWDSEEDEEGDESEEGDMEEHEGFGMVSARVK</sequence>
<dbReference type="GO" id="GO:0007165">
    <property type="term" value="P:signal transduction"/>
    <property type="evidence" value="ECO:0007669"/>
    <property type="project" value="TreeGrafter"/>
</dbReference>
<evidence type="ECO:0000313" key="9">
    <source>
        <dbReference type="Proteomes" id="UP000827284"/>
    </source>
</evidence>
<keyword evidence="9" id="KW-1185">Reference proteome</keyword>
<dbReference type="AlphaFoldDB" id="A0A9P3HKP6"/>
<keyword evidence="2" id="KW-0808">Transferase</keyword>
<dbReference type="InterPro" id="IPR011009">
    <property type="entry name" value="Kinase-like_dom_sf"/>
</dbReference>
<proteinExistence type="predicted"/>
<dbReference type="InterPro" id="IPR008271">
    <property type="entry name" value="Ser/Thr_kinase_AS"/>
</dbReference>
<evidence type="ECO:0000256" key="1">
    <source>
        <dbReference type="ARBA" id="ARBA00022527"/>
    </source>
</evidence>
<evidence type="ECO:0000256" key="5">
    <source>
        <dbReference type="ARBA" id="ARBA00022840"/>
    </source>
</evidence>
<feature type="domain" description="Protein kinase" evidence="7">
    <location>
        <begin position="235"/>
        <end position="486"/>
    </location>
</feature>
<evidence type="ECO:0000313" key="8">
    <source>
        <dbReference type="EMBL" id="GJJ78366.1"/>
    </source>
</evidence>
<feature type="compositionally biased region" description="Acidic residues" evidence="6">
    <location>
        <begin position="544"/>
        <end position="561"/>
    </location>
</feature>
<evidence type="ECO:0000256" key="3">
    <source>
        <dbReference type="ARBA" id="ARBA00022741"/>
    </source>
</evidence>
<keyword evidence="5" id="KW-0067">ATP-binding</keyword>
<comment type="caution">
    <text evidence="8">The sequence shown here is derived from an EMBL/GenBank/DDBJ whole genome shotgun (WGS) entry which is preliminary data.</text>
</comment>
<organism evidence="8 9">
    <name type="scientific">Entomortierella parvispora</name>
    <dbReference type="NCBI Taxonomy" id="205924"/>
    <lineage>
        <taxon>Eukaryota</taxon>
        <taxon>Fungi</taxon>
        <taxon>Fungi incertae sedis</taxon>
        <taxon>Mucoromycota</taxon>
        <taxon>Mortierellomycotina</taxon>
        <taxon>Mortierellomycetes</taxon>
        <taxon>Mortierellales</taxon>
        <taxon>Mortierellaceae</taxon>
        <taxon>Entomortierella</taxon>
    </lineage>
</organism>
<feature type="region of interest" description="Disordered" evidence="6">
    <location>
        <begin position="519"/>
        <end position="573"/>
    </location>
</feature>
<dbReference type="InterPro" id="IPR000719">
    <property type="entry name" value="Prot_kinase_dom"/>
</dbReference>
<dbReference type="OrthoDB" id="68483at2759"/>
<dbReference type="Pfam" id="PF00069">
    <property type="entry name" value="Pkinase"/>
    <property type="match status" value="1"/>
</dbReference>
<reference evidence="8" key="2">
    <citation type="journal article" date="2022" name="Microbiol. Resour. Announc.">
        <title>Whole-Genome Sequence of Entomortierella parvispora E1425, a Mucoromycotan Fungus Associated with Burkholderiaceae-Related Endosymbiotic Bacteria.</title>
        <authorList>
            <person name="Herlambang A."/>
            <person name="Guo Y."/>
            <person name="Takashima Y."/>
            <person name="Narisawa K."/>
            <person name="Ohta H."/>
            <person name="Nishizawa T."/>
        </authorList>
    </citation>
    <scope>NUCLEOTIDE SEQUENCE</scope>
    <source>
        <strain evidence="8">E1425</strain>
    </source>
</reference>
<name>A0A9P3HKP6_9FUNG</name>